<evidence type="ECO:0000313" key="2">
    <source>
        <dbReference type="EMBL" id="MFC6707673.1"/>
    </source>
</evidence>
<dbReference type="RefSeq" id="WP_382404340.1">
    <property type="nucleotide sequence ID" value="NZ_JBHSWH010000001.1"/>
</dbReference>
<reference evidence="3" key="1">
    <citation type="journal article" date="2019" name="Int. J. Syst. Evol. Microbiol.">
        <title>The Global Catalogue of Microorganisms (GCM) 10K type strain sequencing project: providing services to taxonomists for standard genome sequencing and annotation.</title>
        <authorList>
            <consortium name="The Broad Institute Genomics Platform"/>
            <consortium name="The Broad Institute Genome Sequencing Center for Infectious Disease"/>
            <person name="Wu L."/>
            <person name="Ma J."/>
        </authorList>
    </citation>
    <scope>NUCLEOTIDE SEQUENCE [LARGE SCALE GENOMIC DNA]</scope>
    <source>
        <strain evidence="3">CCUG 58127</strain>
    </source>
</reference>
<feature type="signal peptide" evidence="1">
    <location>
        <begin position="1"/>
        <end position="30"/>
    </location>
</feature>
<dbReference type="Proteomes" id="UP001596298">
    <property type="component" value="Unassembled WGS sequence"/>
</dbReference>
<comment type="caution">
    <text evidence="2">The sequence shown here is derived from an EMBL/GenBank/DDBJ whole genome shotgun (WGS) entry which is preliminary data.</text>
</comment>
<name>A0ABW2ALH7_9MICO</name>
<gene>
    <name evidence="2" type="ORF">ACFQDH_21130</name>
</gene>
<evidence type="ECO:0000313" key="3">
    <source>
        <dbReference type="Proteomes" id="UP001596298"/>
    </source>
</evidence>
<sequence>MQTKKKLFLAAVPAAACVAALGAGVPAAHAADSWSYQANLAPVALNTPNGAASGHVMIMIKGDQATVSETVSGLADKLPTDKKTLDALGIPVAFAGAPFPHVQHVHIDGGGMCPTASADTNGDGVISTVEGQPAYGKIGTTLSVKGDTSAKAATDVTKAPGGANFTYKRTFTINQATLSAIKANKGVIVVHGLNPATAPKASLTTANSLGVTLPGASKKLALIGTAPALCGKLVQSQMNTMPTGGVQTGGGGTSGIQDQGLFYGAGALLLGAGAVLTGRRRFGKQH</sequence>
<evidence type="ECO:0000256" key="1">
    <source>
        <dbReference type="SAM" id="SignalP"/>
    </source>
</evidence>
<keyword evidence="1" id="KW-0732">Signal</keyword>
<organism evidence="2 3">
    <name type="scientific">Flexivirga alba</name>
    <dbReference type="NCBI Taxonomy" id="702742"/>
    <lineage>
        <taxon>Bacteria</taxon>
        <taxon>Bacillati</taxon>
        <taxon>Actinomycetota</taxon>
        <taxon>Actinomycetes</taxon>
        <taxon>Micrococcales</taxon>
        <taxon>Dermacoccaceae</taxon>
        <taxon>Flexivirga</taxon>
    </lineage>
</organism>
<protein>
    <recommendedName>
        <fullName evidence="4">CHRD domain-containing protein</fullName>
    </recommendedName>
</protein>
<feature type="chain" id="PRO_5047107957" description="CHRD domain-containing protein" evidence="1">
    <location>
        <begin position="31"/>
        <end position="286"/>
    </location>
</feature>
<dbReference type="EMBL" id="JBHSWH010000001">
    <property type="protein sequence ID" value="MFC6707673.1"/>
    <property type="molecule type" value="Genomic_DNA"/>
</dbReference>
<evidence type="ECO:0008006" key="4">
    <source>
        <dbReference type="Google" id="ProtNLM"/>
    </source>
</evidence>
<accession>A0ABW2ALH7</accession>
<proteinExistence type="predicted"/>
<keyword evidence="3" id="KW-1185">Reference proteome</keyword>